<dbReference type="AlphaFoldDB" id="B1WTL3"/>
<keyword evidence="2" id="KW-0813">Transport</keyword>
<dbReference type="PANTHER" id="PTHR43427">
    <property type="entry name" value="CHLORIDE CHANNEL PROTEIN CLC-E"/>
    <property type="match status" value="1"/>
</dbReference>
<feature type="transmembrane region" description="Helical" evidence="10">
    <location>
        <begin position="215"/>
        <end position="232"/>
    </location>
</feature>
<dbReference type="HOGENOM" id="CLU_612253_0_0_3"/>
<feature type="transmembrane region" description="Helical" evidence="10">
    <location>
        <begin position="369"/>
        <end position="392"/>
    </location>
</feature>
<keyword evidence="5" id="KW-0406">Ion transport</keyword>
<feature type="transmembrane region" description="Helical" evidence="10">
    <location>
        <begin position="176"/>
        <end position="203"/>
    </location>
</feature>
<evidence type="ECO:0000256" key="3">
    <source>
        <dbReference type="ARBA" id="ARBA00022692"/>
    </source>
</evidence>
<dbReference type="PRINTS" id="PR00762">
    <property type="entry name" value="CLCHANNEL"/>
</dbReference>
<evidence type="ECO:0000313" key="11">
    <source>
        <dbReference type="EMBL" id="ACB53728.1"/>
    </source>
</evidence>
<feature type="transmembrane region" description="Helical" evidence="10">
    <location>
        <begin position="332"/>
        <end position="362"/>
    </location>
</feature>
<feature type="transmembrane region" description="Helical" evidence="10">
    <location>
        <begin position="15"/>
        <end position="38"/>
    </location>
</feature>
<dbReference type="SUPFAM" id="SSF81340">
    <property type="entry name" value="Clc chloride channel"/>
    <property type="match status" value="1"/>
</dbReference>
<protein>
    <submittedName>
        <fullName evidence="11">Cl-channel, voltage gated</fullName>
    </submittedName>
</protein>
<evidence type="ECO:0000256" key="6">
    <source>
        <dbReference type="ARBA" id="ARBA00023136"/>
    </source>
</evidence>
<evidence type="ECO:0000256" key="2">
    <source>
        <dbReference type="ARBA" id="ARBA00022448"/>
    </source>
</evidence>
<accession>B1WTL3</accession>
<name>B1WTL3_CROS5</name>
<evidence type="ECO:0000256" key="7">
    <source>
        <dbReference type="ARBA" id="ARBA00023173"/>
    </source>
</evidence>
<reference evidence="11 12" key="1">
    <citation type="journal article" date="2008" name="Proc. Natl. Acad. Sci. U.S.A.">
        <title>The genome of Cyanothece 51142, a unicellular diazotrophic cyanobacterium important in the marine nitrogen cycle.</title>
        <authorList>
            <person name="Welsh E.A."/>
            <person name="Liberton M."/>
            <person name="Stoeckel J."/>
            <person name="Loh T."/>
            <person name="Elvitigala T."/>
            <person name="Wang C."/>
            <person name="Wollam A."/>
            <person name="Fulton R.S."/>
            <person name="Clifton S.W."/>
            <person name="Jacobs J.M."/>
            <person name="Aurora R."/>
            <person name="Ghosh B.K."/>
            <person name="Sherman L.A."/>
            <person name="Smith R.D."/>
            <person name="Wilson R.K."/>
            <person name="Pakrasi H.B."/>
        </authorList>
    </citation>
    <scope>NUCLEOTIDE SEQUENCE [LARGE SCALE GENOMIC DNA]</scope>
    <source>
        <strain evidence="12">ATCC 51142 / BH68</strain>
    </source>
</reference>
<dbReference type="eggNOG" id="COG0038">
    <property type="taxonomic scope" value="Bacteria"/>
</dbReference>
<dbReference type="InterPro" id="IPR050368">
    <property type="entry name" value="ClC-type_chloride_channel"/>
</dbReference>
<evidence type="ECO:0000256" key="4">
    <source>
        <dbReference type="ARBA" id="ARBA00022989"/>
    </source>
</evidence>
<dbReference type="Proteomes" id="UP000001203">
    <property type="component" value="Chromosome circular"/>
</dbReference>
<dbReference type="RefSeq" id="WP_009543563.1">
    <property type="nucleotide sequence ID" value="NC_010546.1"/>
</dbReference>
<keyword evidence="7" id="KW-0869">Chloride channel</keyword>
<keyword evidence="9" id="KW-0407">Ion channel</keyword>
<organism evidence="11 12">
    <name type="scientific">Crocosphaera subtropica (strain ATCC 51142 / BH68)</name>
    <name type="common">Cyanothece sp. (strain ATCC 51142)</name>
    <dbReference type="NCBI Taxonomy" id="43989"/>
    <lineage>
        <taxon>Bacteria</taxon>
        <taxon>Bacillati</taxon>
        <taxon>Cyanobacteriota</taxon>
        <taxon>Cyanophyceae</taxon>
        <taxon>Oscillatoriophycideae</taxon>
        <taxon>Chroococcales</taxon>
        <taxon>Aphanothecaceae</taxon>
        <taxon>Crocosphaera</taxon>
        <taxon>Crocosphaera subtropica</taxon>
    </lineage>
</organism>
<keyword evidence="3 10" id="KW-0812">Transmembrane</keyword>
<dbReference type="PANTHER" id="PTHR43427:SF6">
    <property type="entry name" value="CHLORIDE CHANNEL PROTEIN CLC-E"/>
    <property type="match status" value="1"/>
</dbReference>
<feature type="transmembrane region" description="Helical" evidence="10">
    <location>
        <begin position="252"/>
        <end position="276"/>
    </location>
</feature>
<feature type="transmembrane region" description="Helical" evidence="10">
    <location>
        <begin position="412"/>
        <end position="435"/>
    </location>
</feature>
<keyword evidence="12" id="KW-1185">Reference proteome</keyword>
<dbReference type="STRING" id="43989.cce_4380"/>
<dbReference type="Gene3D" id="1.10.3080.10">
    <property type="entry name" value="Clc chloride channel"/>
    <property type="match status" value="1"/>
</dbReference>
<dbReference type="InterPro" id="IPR014743">
    <property type="entry name" value="Cl-channel_core"/>
</dbReference>
<sequence length="454" mass="46347">MLNNKRQSLFVKVSLWAIGGLLGGLIGSMAAVLLTEAIKQTLNIASRLGTVWLLLLPLVGVTLAVLVLFGLGKGQPVQTLAPREATASGRWGSLMNWYSFPHDIARADLTGDVVNASGVEERFPWNLAPLRALAILSTVGLGASMGTESPAAHIGVATGAWLGNTNPALLQLGRPLAIGGGAASVSALMGIPLVGSFFMFELSERRQVPLTPERVAAMLAGGLVGWGINVAFKLQLIRLVVPKVPPADLWDTVGATLFIGVIAGTITALTGEAIYWARGLRNRPAIRLLIGGLGMLFLAIVIGQVATPAAAFGPGGSAIVWAQNIETTPYHLLAVALLRAASTIAAVLAGGCGGVFVPFLAIGDLSGRVFATTFGVPGDLAGAAGAAAGIAGGYRLPLTAVAMVLGVGGPEAAKLTCLATVVVAALSGLVAARLANQLSSSLRKMSCQKPPSEN</sequence>
<keyword evidence="4 10" id="KW-1133">Transmembrane helix</keyword>
<evidence type="ECO:0000256" key="1">
    <source>
        <dbReference type="ARBA" id="ARBA00004141"/>
    </source>
</evidence>
<comment type="subcellular location">
    <subcellularLocation>
        <location evidence="1">Membrane</location>
        <topology evidence="1">Multi-pass membrane protein</topology>
    </subcellularLocation>
</comment>
<feature type="transmembrane region" description="Helical" evidence="10">
    <location>
        <begin position="288"/>
        <end position="312"/>
    </location>
</feature>
<feature type="transmembrane region" description="Helical" evidence="10">
    <location>
        <begin position="50"/>
        <end position="71"/>
    </location>
</feature>
<dbReference type="KEGG" id="cyt:cce_4380"/>
<keyword evidence="8" id="KW-0868">Chloride</keyword>
<gene>
    <name evidence="11" type="ordered locus">cce_4380</name>
</gene>
<evidence type="ECO:0000313" key="12">
    <source>
        <dbReference type="Proteomes" id="UP000001203"/>
    </source>
</evidence>
<dbReference type="Pfam" id="PF00654">
    <property type="entry name" value="Voltage_CLC"/>
    <property type="match status" value="1"/>
</dbReference>
<evidence type="ECO:0000256" key="10">
    <source>
        <dbReference type="SAM" id="Phobius"/>
    </source>
</evidence>
<evidence type="ECO:0000256" key="5">
    <source>
        <dbReference type="ARBA" id="ARBA00023065"/>
    </source>
</evidence>
<dbReference type="OrthoDB" id="428437at2"/>
<dbReference type="GO" id="GO:0034707">
    <property type="term" value="C:chloride channel complex"/>
    <property type="evidence" value="ECO:0007669"/>
    <property type="project" value="UniProtKB-KW"/>
</dbReference>
<dbReference type="InterPro" id="IPR001807">
    <property type="entry name" value="ClC"/>
</dbReference>
<proteinExistence type="predicted"/>
<evidence type="ECO:0000256" key="9">
    <source>
        <dbReference type="ARBA" id="ARBA00023303"/>
    </source>
</evidence>
<dbReference type="GO" id="GO:0005254">
    <property type="term" value="F:chloride channel activity"/>
    <property type="evidence" value="ECO:0007669"/>
    <property type="project" value="UniProtKB-KW"/>
</dbReference>
<evidence type="ECO:0000256" key="8">
    <source>
        <dbReference type="ARBA" id="ARBA00023214"/>
    </source>
</evidence>
<dbReference type="EMBL" id="CP000806">
    <property type="protein sequence ID" value="ACB53728.1"/>
    <property type="molecule type" value="Genomic_DNA"/>
</dbReference>
<keyword evidence="6 10" id="KW-0472">Membrane</keyword>